<evidence type="ECO:0000256" key="1">
    <source>
        <dbReference type="ARBA" id="ARBA00001933"/>
    </source>
</evidence>
<dbReference type="EMBL" id="BMQO01000009">
    <property type="protein sequence ID" value="GGS29297.1"/>
    <property type="molecule type" value="Genomic_DNA"/>
</dbReference>
<feature type="domain" description="Alanine racemase N-terminal" evidence="5">
    <location>
        <begin position="64"/>
        <end position="225"/>
    </location>
</feature>
<keyword evidence="2" id="KW-0663">Pyridoxal phosphate</keyword>
<accession>A0ABQ2SHN1</accession>
<dbReference type="InterPro" id="IPR000821">
    <property type="entry name" value="Ala_racemase"/>
</dbReference>
<evidence type="ECO:0000313" key="7">
    <source>
        <dbReference type="Proteomes" id="UP000620633"/>
    </source>
</evidence>
<name>A0ABQ2SHN1_9DEIO</name>
<feature type="compositionally biased region" description="Low complexity" evidence="4">
    <location>
        <begin position="379"/>
        <end position="396"/>
    </location>
</feature>
<keyword evidence="3" id="KW-0413">Isomerase</keyword>
<comment type="caution">
    <text evidence="6">The sequence shown here is derived from an EMBL/GenBank/DDBJ whole genome shotgun (WGS) entry which is preliminary data.</text>
</comment>
<dbReference type="Gene3D" id="3.20.20.10">
    <property type="entry name" value="Alanine racemase"/>
    <property type="match status" value="1"/>
</dbReference>
<evidence type="ECO:0000256" key="3">
    <source>
        <dbReference type="ARBA" id="ARBA00023235"/>
    </source>
</evidence>
<proteinExistence type="predicted"/>
<evidence type="ECO:0000259" key="5">
    <source>
        <dbReference type="Pfam" id="PF01168"/>
    </source>
</evidence>
<dbReference type="RefSeq" id="WP_189101593.1">
    <property type="nucleotide sequence ID" value="NZ_BMQO01000009.1"/>
</dbReference>
<reference evidence="7" key="1">
    <citation type="journal article" date="2019" name="Int. J. Syst. Evol. Microbiol.">
        <title>The Global Catalogue of Microorganisms (GCM) 10K type strain sequencing project: providing services to taxonomists for standard genome sequencing and annotation.</title>
        <authorList>
            <consortium name="The Broad Institute Genomics Platform"/>
            <consortium name="The Broad Institute Genome Sequencing Center for Infectious Disease"/>
            <person name="Wu L."/>
            <person name="Ma J."/>
        </authorList>
    </citation>
    <scope>NUCLEOTIDE SEQUENCE [LARGE SCALE GENOMIC DNA]</scope>
    <source>
        <strain evidence="7">JCM 31406</strain>
    </source>
</reference>
<dbReference type="PANTHER" id="PTHR30511">
    <property type="entry name" value="ALANINE RACEMASE"/>
    <property type="match status" value="1"/>
</dbReference>
<evidence type="ECO:0000256" key="4">
    <source>
        <dbReference type="SAM" id="MobiDB-lite"/>
    </source>
</evidence>
<sequence>MAYLTLDRRKLQANFDHLETLFGAHGIDWGITTKLLCGNRLFLNEVIRLGRLELLDSRMSNLRVIKELAPDAQTVYIKPPSGAVIPDLVRWADVSFNTELSTIRAISEEAVRQGREHLIIIMIEMGDLREGVLRDEIVDFYEQVFRLPNIRIIGIGTNLNCLNGVMPSEDKLIQLGLYRTIIELKNDVRIQWVSAGTTVTIPLLLSGALPAAINHFRIGEALFFGQDLVAEDTFAGMHDDVLELHAQVIELAEKPTVPSGVLGRNPFGQTAGTDDGGPDTTHRAILDVGYLDISPQYLSPVDDRLEVIGGSSDMLVLNVGQNEAGLQVGSYVTFRLKYMGALHLMNSPYIDKFVLDGSGRRIPEGAAPGQDAARDGAARDVPPAAGDPAAADPDAG</sequence>
<feature type="region of interest" description="Disordered" evidence="4">
    <location>
        <begin position="361"/>
        <end position="396"/>
    </location>
</feature>
<comment type="cofactor">
    <cofactor evidence="1">
        <name>pyridoxal 5'-phosphate</name>
        <dbReference type="ChEBI" id="CHEBI:597326"/>
    </cofactor>
</comment>
<protein>
    <submittedName>
        <fullName evidence="6">Alanine racemase</fullName>
    </submittedName>
</protein>
<evidence type="ECO:0000256" key="2">
    <source>
        <dbReference type="ARBA" id="ARBA00022898"/>
    </source>
</evidence>
<dbReference type="Pfam" id="PF01168">
    <property type="entry name" value="Ala_racemase_N"/>
    <property type="match status" value="1"/>
</dbReference>
<dbReference type="Proteomes" id="UP000620633">
    <property type="component" value="Unassembled WGS sequence"/>
</dbReference>
<dbReference type="PANTHER" id="PTHR30511:SF3">
    <property type="entry name" value="LYSINE RACEMASE"/>
    <property type="match status" value="1"/>
</dbReference>
<evidence type="ECO:0000313" key="6">
    <source>
        <dbReference type="EMBL" id="GGS29297.1"/>
    </source>
</evidence>
<keyword evidence="7" id="KW-1185">Reference proteome</keyword>
<dbReference type="SUPFAM" id="SSF51419">
    <property type="entry name" value="PLP-binding barrel"/>
    <property type="match status" value="1"/>
</dbReference>
<organism evidence="6 7">
    <name type="scientific">Deinococcus knuensis</name>
    <dbReference type="NCBI Taxonomy" id="1837380"/>
    <lineage>
        <taxon>Bacteria</taxon>
        <taxon>Thermotogati</taxon>
        <taxon>Deinococcota</taxon>
        <taxon>Deinococci</taxon>
        <taxon>Deinococcales</taxon>
        <taxon>Deinococcaceae</taxon>
        <taxon>Deinococcus</taxon>
    </lineage>
</organism>
<gene>
    <name evidence="6" type="ORF">GCM10008961_21170</name>
</gene>
<dbReference type="InterPro" id="IPR029066">
    <property type="entry name" value="PLP-binding_barrel"/>
</dbReference>
<dbReference type="InterPro" id="IPR001608">
    <property type="entry name" value="Ala_racemase_N"/>
</dbReference>